<comment type="caution">
    <text evidence="4">The sequence shown here is derived from an EMBL/GenBank/DDBJ whole genome shotgun (WGS) entry which is preliminary data.</text>
</comment>
<keyword evidence="2" id="KW-0496">Mitochondrion</keyword>
<keyword evidence="3" id="KW-0472">Membrane</keyword>
<organism evidence="4 5">
    <name type="scientific">Pichia membranifaciens</name>
    <dbReference type="NCBI Taxonomy" id="4926"/>
    <lineage>
        <taxon>Eukaryota</taxon>
        <taxon>Fungi</taxon>
        <taxon>Dikarya</taxon>
        <taxon>Ascomycota</taxon>
        <taxon>Saccharomycotina</taxon>
        <taxon>Pichiomycetes</taxon>
        <taxon>Pichiales</taxon>
        <taxon>Pichiaceae</taxon>
        <taxon>Pichia</taxon>
    </lineage>
</organism>
<evidence type="ECO:0000256" key="3">
    <source>
        <dbReference type="ARBA" id="ARBA00023136"/>
    </source>
</evidence>
<dbReference type="Pfam" id="PF11022">
    <property type="entry name" value="ATP19"/>
    <property type="match status" value="1"/>
</dbReference>
<protein>
    <submittedName>
        <fullName evidence="4">Uncharacterized protein</fullName>
    </submittedName>
</protein>
<reference evidence="4 5" key="1">
    <citation type="submission" date="2016-08" db="EMBL/GenBank/DDBJ databases">
        <title>Whole genome shotgun sequence of Pichia membranifaciens KS47-1.</title>
        <authorList>
            <person name="Konishi M."/>
            <person name="Ishida M."/>
            <person name="Arakawa T."/>
            <person name="Kato Y."/>
            <person name="Horiuchi J."/>
        </authorList>
    </citation>
    <scope>NUCLEOTIDE SEQUENCE [LARGE SCALE GENOMIC DNA]</scope>
    <source>
        <strain evidence="4 5">KS47-1</strain>
    </source>
</reference>
<gene>
    <name evidence="4" type="ORF">PMKS-002614</name>
</gene>
<evidence type="ECO:0000256" key="2">
    <source>
        <dbReference type="ARBA" id="ARBA00023128"/>
    </source>
</evidence>
<dbReference type="OrthoDB" id="2094445at2759"/>
<evidence type="ECO:0000313" key="5">
    <source>
        <dbReference type="Proteomes" id="UP000186136"/>
    </source>
</evidence>
<comment type="subcellular location">
    <subcellularLocation>
        <location evidence="1">Mitochondrion membrane</location>
    </subcellularLocation>
</comment>
<keyword evidence="5" id="KW-1185">Reference proteome</keyword>
<proteinExistence type="predicted"/>
<evidence type="ECO:0000313" key="4">
    <source>
        <dbReference type="EMBL" id="GAV29134.1"/>
    </source>
</evidence>
<dbReference type="PANTHER" id="PTHR28074">
    <property type="entry name" value="ATP SYNTHASE SUBUNIT K, MITOCHONDRIAL"/>
    <property type="match status" value="1"/>
</dbReference>
<dbReference type="InterPro" id="IPR021278">
    <property type="entry name" value="ATP19"/>
</dbReference>
<evidence type="ECO:0000256" key="1">
    <source>
        <dbReference type="ARBA" id="ARBA00004325"/>
    </source>
</evidence>
<dbReference type="PANTHER" id="PTHR28074:SF1">
    <property type="entry name" value="ATP SYNTHASE SUBUNIT K, MITOCHONDRIAL"/>
    <property type="match status" value="1"/>
</dbReference>
<dbReference type="Proteomes" id="UP000186136">
    <property type="component" value="Unassembled WGS sequence"/>
</dbReference>
<dbReference type="EMBL" id="BDGI01000102">
    <property type="protein sequence ID" value="GAV29134.1"/>
    <property type="molecule type" value="Genomic_DNA"/>
</dbReference>
<dbReference type="AlphaFoldDB" id="A0A1Q2YHW7"/>
<dbReference type="GO" id="GO:0015986">
    <property type="term" value="P:proton motive force-driven ATP synthesis"/>
    <property type="evidence" value="ECO:0007669"/>
    <property type="project" value="TreeGrafter"/>
</dbReference>
<name>A0A1Q2YHW7_9ASCO</name>
<dbReference type="GO" id="GO:0031966">
    <property type="term" value="C:mitochondrial membrane"/>
    <property type="evidence" value="ECO:0007669"/>
    <property type="project" value="UniProtKB-SubCell"/>
</dbReference>
<sequence length="81" mass="7986">MGAAYNILGKTVQPHWLAIGTIATVVGGANVNSILSAFGAAPAAAPAPTAATTPATASGGEFDVEKAINDFLASSDEKKEA</sequence>
<accession>A0A1Q2YHW7</accession>